<dbReference type="Proteomes" id="UP001385809">
    <property type="component" value="Unassembled WGS sequence"/>
</dbReference>
<name>A0ABU8MN86_9PSEU</name>
<evidence type="ECO:0000313" key="2">
    <source>
        <dbReference type="EMBL" id="MEJ2868788.1"/>
    </source>
</evidence>
<organism evidence="2 3">
    <name type="scientific">Actinomycetospora aurantiaca</name>
    <dbReference type="NCBI Taxonomy" id="3129233"/>
    <lineage>
        <taxon>Bacteria</taxon>
        <taxon>Bacillati</taxon>
        <taxon>Actinomycetota</taxon>
        <taxon>Actinomycetes</taxon>
        <taxon>Pseudonocardiales</taxon>
        <taxon>Pseudonocardiaceae</taxon>
        <taxon>Actinomycetospora</taxon>
    </lineage>
</organism>
<accession>A0ABU8MN86</accession>
<evidence type="ECO:0000313" key="3">
    <source>
        <dbReference type="Proteomes" id="UP001385809"/>
    </source>
</evidence>
<dbReference type="Pfam" id="PF00561">
    <property type="entry name" value="Abhydrolase_1"/>
    <property type="match status" value="1"/>
</dbReference>
<proteinExistence type="predicted"/>
<comment type="caution">
    <text evidence="2">The sequence shown here is derived from an EMBL/GenBank/DDBJ whole genome shotgun (WGS) entry which is preliminary data.</text>
</comment>
<dbReference type="GO" id="GO:0016787">
    <property type="term" value="F:hydrolase activity"/>
    <property type="evidence" value="ECO:0007669"/>
    <property type="project" value="UniProtKB-KW"/>
</dbReference>
<keyword evidence="3" id="KW-1185">Reference proteome</keyword>
<reference evidence="2 3" key="1">
    <citation type="submission" date="2024-03" db="EMBL/GenBank/DDBJ databases">
        <title>Actinomycetospora sp. OC33-EN08, a novel actinomycete isolated from wild orchid (Aerides multiflora).</title>
        <authorList>
            <person name="Suriyachadkun C."/>
        </authorList>
    </citation>
    <scope>NUCLEOTIDE SEQUENCE [LARGE SCALE GENOMIC DNA]</scope>
    <source>
        <strain evidence="2 3">OC33-EN08</strain>
    </source>
</reference>
<evidence type="ECO:0000259" key="1">
    <source>
        <dbReference type="Pfam" id="PF00561"/>
    </source>
</evidence>
<dbReference type="SUPFAM" id="SSF53474">
    <property type="entry name" value="alpha/beta-Hydrolases"/>
    <property type="match status" value="1"/>
</dbReference>
<keyword evidence="2" id="KW-0378">Hydrolase</keyword>
<dbReference type="InterPro" id="IPR000073">
    <property type="entry name" value="AB_hydrolase_1"/>
</dbReference>
<dbReference type="InterPro" id="IPR029058">
    <property type="entry name" value="AB_hydrolase_fold"/>
</dbReference>
<sequence length="283" mass="30068">MTTHTLSLPGVDLVYDLLGASEGRPLVMIGQPMSAEGFHALAEQLPERRVVLYDPRGLGRSVRTDGIDTSVPEVQAEDLHALVGSIDAGPVDVLASSGGAITALAWVTAYPDDIATLVAHEPPLIGELPDAEAAERGYDGFRRAYAERGWGAGMAAFIAYTSWSGEYTEDYFAQPAPDPAMFGMPTEDDGSRDDPLLSDRSLAVVRYRPDADALQAAPTRVLLAVGEETGDTFTGRTTRALAQRLGQDVVVFPGGHGGFGAEEGPWPGQAKAFAVRLREVLES</sequence>
<protein>
    <submittedName>
        <fullName evidence="2">Alpha/beta hydrolase</fullName>
    </submittedName>
</protein>
<gene>
    <name evidence="2" type="ORF">WCD74_13535</name>
</gene>
<feature type="domain" description="AB hydrolase-1" evidence="1">
    <location>
        <begin position="30"/>
        <end position="147"/>
    </location>
</feature>
<dbReference type="EMBL" id="JBBEGN010000005">
    <property type="protein sequence ID" value="MEJ2868788.1"/>
    <property type="molecule type" value="Genomic_DNA"/>
</dbReference>
<dbReference type="Gene3D" id="3.40.50.1820">
    <property type="entry name" value="alpha/beta hydrolase"/>
    <property type="match status" value="1"/>
</dbReference>
<dbReference type="RefSeq" id="WP_337695355.1">
    <property type="nucleotide sequence ID" value="NZ_JBBEGN010000005.1"/>
</dbReference>